<dbReference type="SUPFAM" id="SSF51126">
    <property type="entry name" value="Pectin lyase-like"/>
    <property type="match status" value="1"/>
</dbReference>
<protein>
    <recommendedName>
        <fullName evidence="3">Right handed beta helix domain-containing protein</fullName>
    </recommendedName>
</protein>
<evidence type="ECO:0008006" key="3">
    <source>
        <dbReference type="Google" id="ProtNLM"/>
    </source>
</evidence>
<comment type="caution">
    <text evidence="1">The sequence shown here is derived from an EMBL/GenBank/DDBJ whole genome shotgun (WGS) entry which is preliminary data.</text>
</comment>
<dbReference type="Proteomes" id="UP000249725">
    <property type="component" value="Unassembled WGS sequence"/>
</dbReference>
<dbReference type="InterPro" id="IPR012334">
    <property type="entry name" value="Pectin_lyas_fold"/>
</dbReference>
<name>A0A328ABF7_9CAUL</name>
<proteinExistence type="predicted"/>
<reference evidence="2" key="1">
    <citation type="submission" date="2018-05" db="EMBL/GenBank/DDBJ databases">
        <authorList>
            <person name="Li X."/>
        </authorList>
    </citation>
    <scope>NUCLEOTIDE SEQUENCE [LARGE SCALE GENOMIC DNA]</scope>
    <source>
        <strain evidence="2">YIM 73061</strain>
    </source>
</reference>
<sequence length="569" mass="59297">MVDVVVTGTGGPVVVSASAAARRDLSNVSDEVFAEKAAQAGIGVALWPTSVRADGSTNDRAAWTAFLADAANTTRDLPAGTTRIVLGSGQALSLPAGLTLRGQGAGKTILRLETTTNGQSALLQTGVGVRFEDLTLHLVPASGTTGVLIDWRLDELSFHRCTLSGQTTLAGDGVNFTRSAQGIKFRETGSQAGLSVTECDLTGFKFPFLKSNAATGAQSRIRIAGCHAYANWSEDISINSPAGLLDDVLIDGNTVDSPLRVPGAARLGIAIATGSNCKIVHNTINGDFQDAIHIEEAIDGLLIQGNSGTVSGNGIFVLENNIGGAHHTPKRALICDNTFKYTGLGTTHIGLQVVWSAITSSLDKSVIRGNLLEGFPVGMEDGVTPEAYVERSGNQAVNCTTGFRLVYGGRSFRDNTSVSCSVGLLGERATSLRHTFVDCATSVSKSASGSPVVTYDPTFVYRGVIPTAGGVVAGAMMRLFGSDRADFTEARAVIRQQGSSVDVAERRFSEVSWDGTTLNVTSAFNYIAGSVNVGLQNPGGILSPVTSDTDNSGALATVEVELRGCYIRG</sequence>
<dbReference type="Gene3D" id="2.160.20.10">
    <property type="entry name" value="Single-stranded right-handed beta-helix, Pectin lyase-like"/>
    <property type="match status" value="1"/>
</dbReference>
<gene>
    <name evidence="1" type="ORF">DJ018_13335</name>
</gene>
<evidence type="ECO:0000313" key="1">
    <source>
        <dbReference type="EMBL" id="RAK52133.1"/>
    </source>
</evidence>
<organism evidence="1 2">
    <name type="scientific">Phenylobacterium deserti</name>
    <dbReference type="NCBI Taxonomy" id="1914756"/>
    <lineage>
        <taxon>Bacteria</taxon>
        <taxon>Pseudomonadati</taxon>
        <taxon>Pseudomonadota</taxon>
        <taxon>Alphaproteobacteria</taxon>
        <taxon>Caulobacterales</taxon>
        <taxon>Caulobacteraceae</taxon>
        <taxon>Phenylobacterium</taxon>
    </lineage>
</organism>
<evidence type="ECO:0000313" key="2">
    <source>
        <dbReference type="Proteomes" id="UP000249725"/>
    </source>
</evidence>
<dbReference type="InterPro" id="IPR011050">
    <property type="entry name" value="Pectin_lyase_fold/virulence"/>
</dbReference>
<dbReference type="RefSeq" id="WP_111515457.1">
    <property type="nucleotide sequence ID" value="NZ_QFYR01000003.1"/>
</dbReference>
<keyword evidence="2" id="KW-1185">Reference proteome</keyword>
<accession>A0A328ABF7</accession>
<dbReference type="AlphaFoldDB" id="A0A328ABF7"/>
<dbReference type="EMBL" id="QFYR01000003">
    <property type="protein sequence ID" value="RAK52133.1"/>
    <property type="molecule type" value="Genomic_DNA"/>
</dbReference>